<evidence type="ECO:0000259" key="7">
    <source>
        <dbReference type="Pfam" id="PF01432"/>
    </source>
</evidence>
<evidence type="ECO:0000256" key="5">
    <source>
        <dbReference type="ARBA" id="ARBA00022833"/>
    </source>
</evidence>
<evidence type="ECO:0000313" key="8">
    <source>
        <dbReference type="EMBL" id="ABK77118.1"/>
    </source>
</evidence>
<reference evidence="8 9" key="1">
    <citation type="journal article" date="2006" name="Proc. Natl. Acad. Sci. U.S.A.">
        <title>Genomic analysis of the uncultivated marine crenarchaeote Cenarchaeum symbiosum.</title>
        <authorList>
            <person name="Hallam S.J."/>
            <person name="Konstantinidis K.T."/>
            <person name="Putnam N."/>
            <person name="Schleper C."/>
            <person name="Watanabe Y."/>
            <person name="Sugahara J."/>
            <person name="Preston C."/>
            <person name="de la Torre J."/>
            <person name="Richardson P.M."/>
            <person name="DeLong E.F."/>
        </authorList>
    </citation>
    <scope>NUCLEOTIDE SEQUENCE [LARGE SCALE GENOMIC DNA]</scope>
    <source>
        <strain evidence="9">A</strain>
    </source>
</reference>
<dbReference type="GO" id="GO:0006508">
    <property type="term" value="P:proteolysis"/>
    <property type="evidence" value="ECO:0007669"/>
    <property type="project" value="UniProtKB-KW"/>
</dbReference>
<comment type="cofactor">
    <cofactor evidence="1">
        <name>Zn(2+)</name>
        <dbReference type="ChEBI" id="CHEBI:29105"/>
    </cofactor>
</comment>
<name>A0RUV1_CENSY</name>
<dbReference type="SUPFAM" id="SSF55486">
    <property type="entry name" value="Metalloproteases ('zincins'), catalytic domain"/>
    <property type="match status" value="1"/>
</dbReference>
<keyword evidence="5" id="KW-0862">Zinc</keyword>
<evidence type="ECO:0000256" key="6">
    <source>
        <dbReference type="ARBA" id="ARBA00023049"/>
    </source>
</evidence>
<keyword evidence="9" id="KW-1185">Reference proteome</keyword>
<keyword evidence="2" id="KW-0645">Protease</keyword>
<dbReference type="GO" id="GO:0004222">
    <property type="term" value="F:metalloendopeptidase activity"/>
    <property type="evidence" value="ECO:0007669"/>
    <property type="project" value="InterPro"/>
</dbReference>
<protein>
    <submittedName>
        <fullName evidence="8">Oligoendopeptidase F</fullName>
        <ecNumber evidence="8">3.4.24.-</ecNumber>
    </submittedName>
</protein>
<dbReference type="CDD" id="cd09610">
    <property type="entry name" value="M3B_PepF"/>
    <property type="match status" value="1"/>
</dbReference>
<dbReference type="GO" id="GO:0006518">
    <property type="term" value="P:peptide metabolic process"/>
    <property type="evidence" value="ECO:0007669"/>
    <property type="project" value="TreeGrafter"/>
</dbReference>
<dbReference type="PANTHER" id="PTHR11804:SF5">
    <property type="entry name" value="OLIGOENDOPEPTIDASE F"/>
    <property type="match status" value="1"/>
</dbReference>
<dbReference type="Proteomes" id="UP000000758">
    <property type="component" value="Chromosome"/>
</dbReference>
<evidence type="ECO:0000313" key="9">
    <source>
        <dbReference type="Proteomes" id="UP000000758"/>
    </source>
</evidence>
<evidence type="ECO:0000256" key="3">
    <source>
        <dbReference type="ARBA" id="ARBA00022723"/>
    </source>
</evidence>
<evidence type="ECO:0000256" key="4">
    <source>
        <dbReference type="ARBA" id="ARBA00022801"/>
    </source>
</evidence>
<dbReference type="Pfam" id="PF01432">
    <property type="entry name" value="Peptidase_M3"/>
    <property type="match status" value="1"/>
</dbReference>
<dbReference type="AlphaFoldDB" id="A0RUV1"/>
<evidence type="ECO:0000256" key="2">
    <source>
        <dbReference type="ARBA" id="ARBA00022670"/>
    </source>
</evidence>
<dbReference type="EnsemblBacteria" id="ABK77118">
    <property type="protein sequence ID" value="ABK77118"/>
    <property type="gene ID" value="CENSYa_0484"/>
</dbReference>
<accession>A0RUV1</accession>
<dbReference type="InterPro" id="IPR042088">
    <property type="entry name" value="OligoPept_F_C"/>
</dbReference>
<dbReference type="PANTHER" id="PTHR11804">
    <property type="entry name" value="PROTEASE M3 THIMET OLIGOPEPTIDASE-RELATED"/>
    <property type="match status" value="1"/>
</dbReference>
<sequence length="589" mass="66455">MQKHVLGEWDLTELVRDPRGPAFERQEGDVLARAKKFQRHRKSLDPSMERKKFRDILDELESIHEKTSIVHGYASLDYSADTQSDKATALLSRAGKMGADVANSLVFFDLWWKKTIDDKNARRLIKESGDLANLLSHKRLVARYSLTEPEERIINTLDVTGASALVKLYDKITNAFLYEVRVRGKKKTMGREELVTLVRGTDAAARESAYRSLLGKYESNRGVLGEIYQNIVLNWRDEGVDIRGYDSPISMRNTANDIDDATISSLLKVCKGNARVFRDFFSLKAKMLGMKKMRRYDLYAPAAKDGEKNYTYDKSVKLVLESLERFSPVLSEYASRVFESRHVDSSVRKGKRGGAFCSTISPGITPYVMLSFDGKSKDVFTLAHELGHAVHSISASKRSILVQEAPLPLAETASTFSELLLYDNLSDSMPDDEKRSMLVEKVDDLYASIMRQSFFTIFEMEAHKLIAGSATVDELSGAYLGGLRGQFGSSVDVSDDFAIEWSCIPHFHHAPFYCYAYSFGNLLALSLFRRFKKEGDDFVPSYLAILSSGGSQKPEKLLAEHGIDISSEKFWQDGFDQIREQVRSLAKLR</sequence>
<keyword evidence="4 8" id="KW-0378">Hydrolase</keyword>
<dbReference type="Gene3D" id="1.10.1370.20">
    <property type="entry name" value="Oligoendopeptidase f, C-terminal domain"/>
    <property type="match status" value="1"/>
</dbReference>
<feature type="domain" description="Peptidase M3A/M3B catalytic" evidence="7">
    <location>
        <begin position="201"/>
        <end position="575"/>
    </location>
</feature>
<dbReference type="EC" id="3.4.24.-" evidence="8"/>
<dbReference type="Gene3D" id="1.20.140.70">
    <property type="entry name" value="Oligopeptidase f, N-terminal domain"/>
    <property type="match status" value="1"/>
</dbReference>
<dbReference type="InterPro" id="IPR001567">
    <property type="entry name" value="Pept_M3A_M3B_dom"/>
</dbReference>
<dbReference type="HOGENOM" id="CLU_021290_3_0_2"/>
<dbReference type="KEGG" id="csy:CENSYa_0484"/>
<organism evidence="8 9">
    <name type="scientific">Cenarchaeum symbiosum (strain A)</name>
    <dbReference type="NCBI Taxonomy" id="414004"/>
    <lineage>
        <taxon>Archaea</taxon>
        <taxon>Nitrososphaerota</taxon>
        <taxon>Candidatus Cenarchaeales</taxon>
        <taxon>Candidatus Cenarchaeaceae</taxon>
        <taxon>Candidatus Cenarchaeum</taxon>
    </lineage>
</organism>
<dbReference type="EMBL" id="DP000238">
    <property type="protein sequence ID" value="ABK77118.1"/>
    <property type="molecule type" value="Genomic_DNA"/>
</dbReference>
<dbReference type="InterPro" id="IPR045090">
    <property type="entry name" value="Pept_M3A_M3B"/>
</dbReference>
<gene>
    <name evidence="8" type="ordered locus">CENSYa_0484</name>
</gene>
<evidence type="ECO:0000256" key="1">
    <source>
        <dbReference type="ARBA" id="ARBA00001947"/>
    </source>
</evidence>
<dbReference type="PATRIC" id="fig|414004.10.peg.442"/>
<proteinExistence type="predicted"/>
<dbReference type="STRING" id="414004.CENSYa_0484"/>
<keyword evidence="6" id="KW-0482">Metalloprotease</keyword>
<dbReference type="GO" id="GO:0046872">
    <property type="term" value="F:metal ion binding"/>
    <property type="evidence" value="ECO:0007669"/>
    <property type="project" value="UniProtKB-KW"/>
</dbReference>
<keyword evidence="3" id="KW-0479">Metal-binding</keyword>